<dbReference type="OrthoDB" id="9775333at2"/>
<dbReference type="EMBL" id="QGGU01000018">
    <property type="protein sequence ID" value="PWK42551.1"/>
    <property type="molecule type" value="Genomic_DNA"/>
</dbReference>
<dbReference type="PANTHER" id="PTHR35566:SF1">
    <property type="entry name" value="TYPE VI SECRETION SYSTEM BASEPLATE COMPONENT TSSK1"/>
    <property type="match status" value="1"/>
</dbReference>
<protein>
    <submittedName>
        <fullName evidence="2">Type VI secretion system protein ImpJ</fullName>
    </submittedName>
</protein>
<feature type="coiled-coil region" evidence="1">
    <location>
        <begin position="298"/>
        <end position="325"/>
    </location>
</feature>
<name>A0A316F728_9GAMM</name>
<accession>A0A316F728</accession>
<reference evidence="2 3" key="1">
    <citation type="submission" date="2018-05" db="EMBL/GenBank/DDBJ databases">
        <title>Genomic Encyclopedia of Type Strains, Phase IV (KMG-IV): sequencing the most valuable type-strain genomes for metagenomic binning, comparative biology and taxonomic classification.</title>
        <authorList>
            <person name="Goeker M."/>
        </authorList>
    </citation>
    <scope>NUCLEOTIDE SEQUENCE [LARGE SCALE GENOMIC DNA]</scope>
    <source>
        <strain evidence="2 3">DSM 25350</strain>
    </source>
</reference>
<organism evidence="2 3">
    <name type="scientific">Pleionea mediterranea</name>
    <dbReference type="NCBI Taxonomy" id="523701"/>
    <lineage>
        <taxon>Bacteria</taxon>
        <taxon>Pseudomonadati</taxon>
        <taxon>Pseudomonadota</taxon>
        <taxon>Gammaproteobacteria</taxon>
        <taxon>Oceanospirillales</taxon>
        <taxon>Pleioneaceae</taxon>
        <taxon>Pleionea</taxon>
    </lineage>
</organism>
<sequence>MDSLKKVIWAEGIFLSQQHFQAWERHQDTQHAIRQRTASPFNWGVIDLDIDESLLRVGVFKLRKIKAIYPDGRLIGFKESGDGSLSSELSDQAGDSLDIYLGLPANNSASGISGYQSQGQLNAWCTQFEELADDHDPSRVREVMLANPNLQLLKNNDSQEHFVTIKVARVVRVSEKEFMLDQNFIPPVISLSANKQLNKMLSDTTQLISARVSQLVETASQVSNLFEYNQQDIVRLIRSQALNHCLRKLKHLVRYPESHPLSYYDALVDIISQLSPIEKPEAILAISEYHHTQLFSILTQLNESLRDLLKEVVRASSERVQLIKEFEGLFKASGLSSTKLSNENFYLAVYHESPDPSWVTEFSTQAKVGASEHIEMIVSSALGGVRLVHTQRTPNSLSVKSGYEYFRLENVGDFWQKIIDTESLSLFLPYAFQNANVELVSVEE</sequence>
<evidence type="ECO:0000313" key="3">
    <source>
        <dbReference type="Proteomes" id="UP000245790"/>
    </source>
</evidence>
<evidence type="ECO:0000256" key="1">
    <source>
        <dbReference type="SAM" id="Coils"/>
    </source>
</evidence>
<comment type="caution">
    <text evidence="2">The sequence shown here is derived from an EMBL/GenBank/DDBJ whole genome shotgun (WGS) entry which is preliminary data.</text>
</comment>
<dbReference type="Pfam" id="PF05936">
    <property type="entry name" value="T6SS_VasE"/>
    <property type="match status" value="1"/>
</dbReference>
<dbReference type="InterPro" id="IPR010263">
    <property type="entry name" value="T6SS_TssK"/>
</dbReference>
<keyword evidence="3" id="KW-1185">Reference proteome</keyword>
<proteinExistence type="predicted"/>
<dbReference type="RefSeq" id="WP_109765120.1">
    <property type="nucleotide sequence ID" value="NZ_QGGU01000018.1"/>
</dbReference>
<dbReference type="AlphaFoldDB" id="A0A316F728"/>
<dbReference type="Proteomes" id="UP000245790">
    <property type="component" value="Unassembled WGS sequence"/>
</dbReference>
<dbReference type="PANTHER" id="PTHR35566">
    <property type="entry name" value="BLR3599 PROTEIN"/>
    <property type="match status" value="1"/>
</dbReference>
<evidence type="ECO:0000313" key="2">
    <source>
        <dbReference type="EMBL" id="PWK42551.1"/>
    </source>
</evidence>
<dbReference type="NCBIfam" id="TIGR03353">
    <property type="entry name" value="VI_chp_4"/>
    <property type="match status" value="1"/>
</dbReference>
<keyword evidence="1" id="KW-0175">Coiled coil</keyword>
<gene>
    <name evidence="2" type="ORF">C8D97_11820</name>
</gene>